<dbReference type="Gene3D" id="3.40.640.10">
    <property type="entry name" value="Type I PLP-dependent aspartate aminotransferase-like (Major domain)"/>
    <property type="match status" value="1"/>
</dbReference>
<dbReference type="OrthoDB" id="9774495at2"/>
<comment type="function">
    <text evidence="5">Catalyzes the cleavage of L-allo-threonine and L-threonine to glycine and acetaldehyde.</text>
</comment>
<evidence type="ECO:0000256" key="3">
    <source>
        <dbReference type="ARBA" id="ARBA00011881"/>
    </source>
</evidence>
<keyword evidence="4 5" id="KW-0663">Pyridoxal phosphate</keyword>
<evidence type="ECO:0000256" key="2">
    <source>
        <dbReference type="ARBA" id="ARBA00006966"/>
    </source>
</evidence>
<dbReference type="RefSeq" id="WP_036634842.1">
    <property type="nucleotide sequence ID" value="NZ_CAXYYU010000024.1"/>
</dbReference>
<dbReference type="eggNOG" id="COG2008">
    <property type="taxonomic scope" value="Bacteria"/>
</dbReference>
<dbReference type="SUPFAM" id="SSF53383">
    <property type="entry name" value="PLP-dependent transferases"/>
    <property type="match status" value="1"/>
</dbReference>
<dbReference type="EC" id="4.1.2.48" evidence="5"/>
<dbReference type="PANTHER" id="PTHR48097:SF5">
    <property type="entry name" value="LOW SPECIFICITY L-THREONINE ALDOLASE"/>
    <property type="match status" value="1"/>
</dbReference>
<protein>
    <recommendedName>
        <fullName evidence="5">L-threonine aldolase</fullName>
        <ecNumber evidence="5">4.1.2.48</ecNumber>
    </recommendedName>
</protein>
<dbReference type="Pfam" id="PF01212">
    <property type="entry name" value="Beta_elim_lyase"/>
    <property type="match status" value="1"/>
</dbReference>
<dbReference type="InterPro" id="IPR015422">
    <property type="entry name" value="PyrdxlP-dep_Trfase_small"/>
</dbReference>
<dbReference type="STRING" id="1105367.CG50_08855"/>
<sequence>MHFASDNTSGVAPQIMAALNAANAGHVPSYGADAVSEAAVARIRTLFEAPEAAVYFVATGTAANALSCAILTRPWQAVFCHREAHIEVDECGAPEFFTDGAKLVLVEGEHGRMSAGALMQTIATTGPGGVHHIQRGMVSLTNATEAGTLYAPDSVGEIAAVAQAYGLPVHMDGSRFANALAALGCTPAELSWKAGVDVLSLGGTKNGCMGVEAVVIFDPERAWEFELRRKRAGHLFSKSRFLAAQMLGYLGGGLWLEMAGHANAMAARLSEGILGVPGASLLHPTEANEVFAVLPRLVHARLRKAGAEYYFWPDDPAPEGPADEMIAARFVCSWATTGAEVDTFLSLIR</sequence>
<comment type="caution">
    <text evidence="7">The sequence shown here is derived from an EMBL/GenBank/DDBJ whole genome shotgun (WGS) entry which is preliminary data.</text>
</comment>
<accession>A0A086Y633</accession>
<evidence type="ECO:0000256" key="5">
    <source>
        <dbReference type="PIRNR" id="PIRNR038940"/>
    </source>
</evidence>
<evidence type="ECO:0000256" key="4">
    <source>
        <dbReference type="ARBA" id="ARBA00022898"/>
    </source>
</evidence>
<comment type="cofactor">
    <cofactor evidence="1 5">
        <name>pyridoxal 5'-phosphate</name>
        <dbReference type="ChEBI" id="CHEBI:597326"/>
    </cofactor>
</comment>
<evidence type="ECO:0000313" key="8">
    <source>
        <dbReference type="Proteomes" id="UP000028824"/>
    </source>
</evidence>
<evidence type="ECO:0000259" key="6">
    <source>
        <dbReference type="Pfam" id="PF01212"/>
    </source>
</evidence>
<organism evidence="7 8">
    <name type="scientific">Paenirhodobacter enshiensis</name>
    <dbReference type="NCBI Taxonomy" id="1105367"/>
    <lineage>
        <taxon>Bacteria</taxon>
        <taxon>Pseudomonadati</taxon>
        <taxon>Pseudomonadota</taxon>
        <taxon>Alphaproteobacteria</taxon>
        <taxon>Rhodobacterales</taxon>
        <taxon>Rhodobacter group</taxon>
        <taxon>Paenirhodobacter</taxon>
    </lineage>
</organism>
<evidence type="ECO:0000256" key="1">
    <source>
        <dbReference type="ARBA" id="ARBA00001933"/>
    </source>
</evidence>
<evidence type="ECO:0000313" key="7">
    <source>
        <dbReference type="EMBL" id="KFI29733.1"/>
    </source>
</evidence>
<dbReference type="Gene3D" id="3.90.1150.10">
    <property type="entry name" value="Aspartate Aminotransferase, domain 1"/>
    <property type="match status" value="1"/>
</dbReference>
<feature type="domain" description="Aromatic amino acid beta-eliminating lyase/threonine aldolase" evidence="6">
    <location>
        <begin position="3"/>
        <end position="293"/>
    </location>
</feature>
<name>A0A086Y633_9RHOB</name>
<keyword evidence="5" id="KW-0456">Lyase</keyword>
<dbReference type="GO" id="GO:0006567">
    <property type="term" value="P:L-threonine catabolic process"/>
    <property type="evidence" value="ECO:0007669"/>
    <property type="project" value="UniProtKB-UniRule"/>
</dbReference>
<dbReference type="InterPro" id="IPR015424">
    <property type="entry name" value="PyrdxlP-dep_Trfase"/>
</dbReference>
<comment type="catalytic activity">
    <reaction evidence="5">
        <text>L-allo-threonine = acetaldehyde + glycine</text>
        <dbReference type="Rhea" id="RHEA:26209"/>
        <dbReference type="ChEBI" id="CHEBI:15343"/>
        <dbReference type="ChEBI" id="CHEBI:57305"/>
        <dbReference type="ChEBI" id="CHEBI:58585"/>
        <dbReference type="EC" id="4.1.2.48"/>
    </reaction>
</comment>
<dbReference type="GO" id="GO:0008732">
    <property type="term" value="F:L-allo-threonine aldolase activity"/>
    <property type="evidence" value="ECO:0007669"/>
    <property type="project" value="RHEA"/>
</dbReference>
<dbReference type="InterPro" id="IPR015421">
    <property type="entry name" value="PyrdxlP-dep_Trfase_major"/>
</dbReference>
<gene>
    <name evidence="7" type="ORF">CG50_08855</name>
</gene>
<proteinExistence type="inferred from homology"/>
<dbReference type="PANTHER" id="PTHR48097">
    <property type="entry name" value="L-THREONINE ALDOLASE-RELATED"/>
    <property type="match status" value="1"/>
</dbReference>
<comment type="catalytic activity">
    <reaction evidence="5">
        <text>L-threonine = acetaldehyde + glycine</text>
        <dbReference type="Rhea" id="RHEA:19625"/>
        <dbReference type="ChEBI" id="CHEBI:15343"/>
        <dbReference type="ChEBI" id="CHEBI:57305"/>
        <dbReference type="ChEBI" id="CHEBI:57926"/>
        <dbReference type="EC" id="4.1.2.48"/>
    </reaction>
</comment>
<dbReference type="AlphaFoldDB" id="A0A086Y633"/>
<keyword evidence="8" id="KW-1185">Reference proteome</keyword>
<comment type="similarity">
    <text evidence="2 5">Belongs to the threonine aldolase family.</text>
</comment>
<dbReference type="EMBL" id="JFZB01000003">
    <property type="protein sequence ID" value="KFI29733.1"/>
    <property type="molecule type" value="Genomic_DNA"/>
</dbReference>
<dbReference type="InterPro" id="IPR026273">
    <property type="entry name" value="Low_specificity_L-TA_bact"/>
</dbReference>
<comment type="subunit">
    <text evidence="3">Homotetramer.</text>
</comment>
<dbReference type="PIRSF" id="PIRSF038940">
    <property type="entry name" value="Low_specificity_LTA"/>
    <property type="match status" value="1"/>
</dbReference>
<reference evidence="7 8" key="1">
    <citation type="submission" date="2014-03" db="EMBL/GenBank/DDBJ databases">
        <title>Genome of Paenirhodobacter enshiensis DW2-9.</title>
        <authorList>
            <person name="Wang D."/>
            <person name="Wang G."/>
        </authorList>
    </citation>
    <scope>NUCLEOTIDE SEQUENCE [LARGE SCALE GENOMIC DNA]</scope>
    <source>
        <strain evidence="7 8">DW2-9</strain>
    </source>
</reference>
<dbReference type="InterPro" id="IPR001597">
    <property type="entry name" value="ArAA_b-elim_lyase/Thr_aldolase"/>
</dbReference>
<dbReference type="Proteomes" id="UP000028824">
    <property type="component" value="Unassembled WGS sequence"/>
</dbReference>